<sequence length="140" mass="15658">MPFELKFQTRRLNCLFIYIVALLTCFKEPNDPIKFRHSPNLSSQFTIPGTLALSEELELAACRWGFLCAGRVGWIWICGSPRSRRGSTSPNTSSSPFANSYASLESPMPSPLSTRILPLSISSDLGPRVFPTMRVTCVQW</sequence>
<organism evidence="1">
    <name type="scientific">Arundo donax</name>
    <name type="common">Giant reed</name>
    <name type="synonym">Donax arundinaceus</name>
    <dbReference type="NCBI Taxonomy" id="35708"/>
    <lineage>
        <taxon>Eukaryota</taxon>
        <taxon>Viridiplantae</taxon>
        <taxon>Streptophyta</taxon>
        <taxon>Embryophyta</taxon>
        <taxon>Tracheophyta</taxon>
        <taxon>Spermatophyta</taxon>
        <taxon>Magnoliopsida</taxon>
        <taxon>Liliopsida</taxon>
        <taxon>Poales</taxon>
        <taxon>Poaceae</taxon>
        <taxon>PACMAD clade</taxon>
        <taxon>Arundinoideae</taxon>
        <taxon>Arundineae</taxon>
        <taxon>Arundo</taxon>
    </lineage>
</organism>
<proteinExistence type="predicted"/>
<dbReference type="AlphaFoldDB" id="A0A0A9E0N5"/>
<evidence type="ECO:0000313" key="1">
    <source>
        <dbReference type="EMBL" id="JAD93581.1"/>
    </source>
</evidence>
<dbReference type="EMBL" id="GBRH01204314">
    <property type="protein sequence ID" value="JAD93581.1"/>
    <property type="molecule type" value="Transcribed_RNA"/>
</dbReference>
<reference evidence="1" key="2">
    <citation type="journal article" date="2015" name="Data Brief">
        <title>Shoot transcriptome of the giant reed, Arundo donax.</title>
        <authorList>
            <person name="Barrero R.A."/>
            <person name="Guerrero F.D."/>
            <person name="Moolhuijzen P."/>
            <person name="Goolsby J.A."/>
            <person name="Tidwell J."/>
            <person name="Bellgard S.E."/>
            <person name="Bellgard M.I."/>
        </authorList>
    </citation>
    <scope>NUCLEOTIDE SEQUENCE</scope>
    <source>
        <tissue evidence="1">Shoot tissue taken approximately 20 cm above the soil surface</tissue>
    </source>
</reference>
<accession>A0A0A9E0N5</accession>
<name>A0A0A9E0N5_ARUDO</name>
<protein>
    <submittedName>
        <fullName evidence="1">ATFYPP3 (FLOWER-SPECIFIC, PHYTOCHROME-ASSOCIATED PROTEIN PHOSPHATASE 3)</fullName>
    </submittedName>
</protein>
<reference evidence="1" key="1">
    <citation type="submission" date="2014-09" db="EMBL/GenBank/DDBJ databases">
        <authorList>
            <person name="Magalhaes I.L.F."/>
            <person name="Oliveira U."/>
            <person name="Santos F.R."/>
            <person name="Vidigal T.H.D.A."/>
            <person name="Brescovit A.D."/>
            <person name="Santos A.J."/>
        </authorList>
    </citation>
    <scope>NUCLEOTIDE SEQUENCE</scope>
    <source>
        <tissue evidence="1">Shoot tissue taken approximately 20 cm above the soil surface</tissue>
    </source>
</reference>